<dbReference type="KEGG" id="slau:SLA_2693"/>
<dbReference type="Gene3D" id="3.40.630.30">
    <property type="match status" value="1"/>
</dbReference>
<dbReference type="Pfam" id="PF13302">
    <property type="entry name" value="Acetyltransf_3"/>
    <property type="match status" value="1"/>
</dbReference>
<proteinExistence type="inferred from homology"/>
<organism evidence="5 6">
    <name type="scientific">Streptomyces laurentii</name>
    <dbReference type="NCBI Taxonomy" id="39478"/>
    <lineage>
        <taxon>Bacteria</taxon>
        <taxon>Bacillati</taxon>
        <taxon>Actinomycetota</taxon>
        <taxon>Actinomycetes</taxon>
        <taxon>Kitasatosporales</taxon>
        <taxon>Streptomycetaceae</taxon>
        <taxon>Streptomyces</taxon>
    </lineage>
</organism>
<dbReference type="PANTHER" id="PTHR43792:SF8">
    <property type="entry name" value="[RIBOSOMAL PROTEIN US5]-ALANINE N-ACETYLTRANSFERASE"/>
    <property type="match status" value="1"/>
</dbReference>
<evidence type="ECO:0000256" key="2">
    <source>
        <dbReference type="ARBA" id="ARBA00023315"/>
    </source>
</evidence>
<dbReference type="GO" id="GO:0008999">
    <property type="term" value="F:protein-N-terminal-alanine acetyltransferase activity"/>
    <property type="evidence" value="ECO:0007669"/>
    <property type="project" value="TreeGrafter"/>
</dbReference>
<sequence>MNPIKIRPAVPDSPADAAALAAAVLRNRTYMRPWEPYRTEAYYTPAGQAERLADGGRRWFAVDETEDRETGGRIAGVATLSGIVLGPFRSGSLGYWVDPAYGGRGLATALTEEVCRAAREDLGMHRVEAGTLLDNHASQRVLTKCGFERIGTAPRCLHIDGEWRDHHLFQRILHDDPPPRG</sequence>
<evidence type="ECO:0000256" key="3">
    <source>
        <dbReference type="ARBA" id="ARBA00038502"/>
    </source>
</evidence>
<evidence type="ECO:0000313" key="5">
    <source>
        <dbReference type="EMBL" id="BAU83614.1"/>
    </source>
</evidence>
<keyword evidence="1" id="KW-0808">Transferase</keyword>
<dbReference type="InterPro" id="IPR016181">
    <property type="entry name" value="Acyl_CoA_acyltransferase"/>
</dbReference>
<evidence type="ECO:0000256" key="1">
    <source>
        <dbReference type="ARBA" id="ARBA00022679"/>
    </source>
</evidence>
<dbReference type="Proteomes" id="UP000217676">
    <property type="component" value="Chromosome"/>
</dbReference>
<dbReference type="PROSITE" id="PS51186">
    <property type="entry name" value="GNAT"/>
    <property type="match status" value="1"/>
</dbReference>
<gene>
    <name evidence="5" type="ORF">SLA_2693</name>
</gene>
<dbReference type="InterPro" id="IPR000182">
    <property type="entry name" value="GNAT_dom"/>
</dbReference>
<dbReference type="GO" id="GO:0005737">
    <property type="term" value="C:cytoplasm"/>
    <property type="evidence" value="ECO:0007669"/>
    <property type="project" value="TreeGrafter"/>
</dbReference>
<evidence type="ECO:0000259" key="4">
    <source>
        <dbReference type="PROSITE" id="PS51186"/>
    </source>
</evidence>
<dbReference type="EMBL" id="AP017424">
    <property type="protein sequence ID" value="BAU83614.1"/>
    <property type="molecule type" value="Genomic_DNA"/>
</dbReference>
<keyword evidence="6" id="KW-1185">Reference proteome</keyword>
<dbReference type="CDD" id="cd04301">
    <property type="entry name" value="NAT_SF"/>
    <property type="match status" value="1"/>
</dbReference>
<name>A0A160NZ46_STRLU</name>
<dbReference type="PANTHER" id="PTHR43792">
    <property type="entry name" value="GNAT FAMILY, PUTATIVE (AFU_ORTHOLOGUE AFUA_3G00765)-RELATED-RELATED"/>
    <property type="match status" value="1"/>
</dbReference>
<feature type="domain" description="N-acetyltransferase" evidence="4">
    <location>
        <begin position="4"/>
        <end position="170"/>
    </location>
</feature>
<reference evidence="5 6" key="1">
    <citation type="journal article" date="2016" name="Genome Announc.">
        <title>Complete Genome Sequence of Thiostrepton-Producing Streptomyces laurentii ATCC 31255.</title>
        <authorList>
            <person name="Doi K."/>
            <person name="Fujino Y."/>
            <person name="Nagayoshi Y."/>
            <person name="Ohshima T."/>
            <person name="Ogata S."/>
        </authorList>
    </citation>
    <scope>NUCLEOTIDE SEQUENCE [LARGE SCALE GENOMIC DNA]</scope>
    <source>
        <strain evidence="5 6">ATCC 31255</strain>
    </source>
</reference>
<evidence type="ECO:0000313" key="6">
    <source>
        <dbReference type="Proteomes" id="UP000217676"/>
    </source>
</evidence>
<dbReference type="SUPFAM" id="SSF55729">
    <property type="entry name" value="Acyl-CoA N-acyltransferases (Nat)"/>
    <property type="match status" value="1"/>
</dbReference>
<dbReference type="InterPro" id="IPR051531">
    <property type="entry name" value="N-acetyltransferase"/>
</dbReference>
<protein>
    <recommendedName>
        <fullName evidence="4">N-acetyltransferase domain-containing protein</fullName>
    </recommendedName>
</protein>
<keyword evidence="2" id="KW-0012">Acyltransferase</keyword>
<dbReference type="AlphaFoldDB" id="A0A160NZ46"/>
<accession>A0A160NZ46</accession>
<comment type="similarity">
    <text evidence="3">Belongs to the acetyltransferase family. RimJ subfamily.</text>
</comment>
<dbReference type="RefSeq" id="WP_359877314.1">
    <property type="nucleotide sequence ID" value="NZ_JBEYHT010000023.1"/>
</dbReference>